<evidence type="ECO:0000313" key="4">
    <source>
        <dbReference type="EMBL" id="KAH9327156.1"/>
    </source>
</evidence>
<reference evidence="4 5" key="1">
    <citation type="journal article" date="2021" name="Nat. Plants">
        <title>The Taxus genome provides insights into paclitaxel biosynthesis.</title>
        <authorList>
            <person name="Xiong X."/>
            <person name="Gou J."/>
            <person name="Liao Q."/>
            <person name="Li Y."/>
            <person name="Zhou Q."/>
            <person name="Bi G."/>
            <person name="Li C."/>
            <person name="Du R."/>
            <person name="Wang X."/>
            <person name="Sun T."/>
            <person name="Guo L."/>
            <person name="Liang H."/>
            <person name="Lu P."/>
            <person name="Wu Y."/>
            <person name="Zhang Z."/>
            <person name="Ro D.K."/>
            <person name="Shang Y."/>
            <person name="Huang S."/>
            <person name="Yan J."/>
        </authorList>
    </citation>
    <scope>NUCLEOTIDE SEQUENCE [LARGE SCALE GENOMIC DNA]</scope>
    <source>
        <strain evidence="4">Ta-2019</strain>
    </source>
</reference>
<evidence type="ECO:0000313" key="5">
    <source>
        <dbReference type="Proteomes" id="UP000824469"/>
    </source>
</evidence>
<dbReference type="PANTHER" id="PTHR46555:SF1">
    <property type="entry name" value="UBIQUITIN-LIKE PROTEIN 4A"/>
    <property type="match status" value="1"/>
</dbReference>
<dbReference type="InterPro" id="IPR019956">
    <property type="entry name" value="Ubiquitin_dom"/>
</dbReference>
<comment type="subcellular location">
    <subcellularLocation>
        <location evidence="1">Cytoplasm</location>
        <location evidence="1">Cytosol</location>
    </subcellularLocation>
</comment>
<dbReference type="Proteomes" id="UP000824469">
    <property type="component" value="Unassembled WGS sequence"/>
</dbReference>
<evidence type="ECO:0000259" key="3">
    <source>
        <dbReference type="PROSITE" id="PS50053"/>
    </source>
</evidence>
<evidence type="ECO:0000256" key="1">
    <source>
        <dbReference type="ARBA" id="ARBA00004514"/>
    </source>
</evidence>
<dbReference type="Pfam" id="PF00240">
    <property type="entry name" value="ubiquitin"/>
    <property type="match status" value="2"/>
</dbReference>
<sequence>SLSAPLFSKLGENESVEDLYSKYDCNAEAESPCLHVEEDGCTFWGRESGKSIDLQDGLRLQDYHILHKTNIRLKILPEHLPTQGGRVFVETKDGILPLLGVGPSTRVSELKQKLEHMTGIPAAHQLLSSVGRFMHDEFLIVDFEGFHAIYEGSIIDLCKSGDSNLDQAHRRMVVIVHVSDEESFNLVIQPSDLVGSIMQIVESRMGIPQWKQRIIFNGKVLQEMKVLAEYFIYPECIIHVNVLKSPGKTPAKLACKAQSENNP</sequence>
<organism evidence="4 5">
    <name type="scientific">Taxus chinensis</name>
    <name type="common">Chinese yew</name>
    <name type="synonym">Taxus wallichiana var. chinensis</name>
    <dbReference type="NCBI Taxonomy" id="29808"/>
    <lineage>
        <taxon>Eukaryota</taxon>
        <taxon>Viridiplantae</taxon>
        <taxon>Streptophyta</taxon>
        <taxon>Embryophyta</taxon>
        <taxon>Tracheophyta</taxon>
        <taxon>Spermatophyta</taxon>
        <taxon>Pinopsida</taxon>
        <taxon>Pinidae</taxon>
        <taxon>Conifers II</taxon>
        <taxon>Cupressales</taxon>
        <taxon>Taxaceae</taxon>
        <taxon>Taxus</taxon>
    </lineage>
</organism>
<gene>
    <name evidence="4" type="ORF">KI387_007334</name>
</gene>
<feature type="domain" description="Ubiquitin-like" evidence="3">
    <location>
        <begin position="172"/>
        <end position="247"/>
    </location>
</feature>
<protein>
    <recommendedName>
        <fullName evidence="3">Ubiquitin-like domain-containing protein</fullName>
    </recommendedName>
</protein>
<dbReference type="InterPro" id="IPR000626">
    <property type="entry name" value="Ubiquitin-like_dom"/>
</dbReference>
<dbReference type="InterPro" id="IPR029071">
    <property type="entry name" value="Ubiquitin-like_domsf"/>
</dbReference>
<evidence type="ECO:0000256" key="2">
    <source>
        <dbReference type="ARBA" id="ARBA00022490"/>
    </source>
</evidence>
<feature type="domain" description="Ubiquitin-like" evidence="3">
    <location>
        <begin position="85"/>
        <end position="143"/>
    </location>
</feature>
<feature type="non-terminal residue" evidence="4">
    <location>
        <position position="263"/>
    </location>
</feature>
<dbReference type="SMART" id="SM00213">
    <property type="entry name" value="UBQ"/>
    <property type="match status" value="2"/>
</dbReference>
<dbReference type="CDD" id="cd17039">
    <property type="entry name" value="Ubl_ubiquitin_like"/>
    <property type="match status" value="2"/>
</dbReference>
<keyword evidence="5" id="KW-1185">Reference proteome</keyword>
<dbReference type="PRINTS" id="PR00348">
    <property type="entry name" value="UBIQUITIN"/>
</dbReference>
<comment type="caution">
    <text evidence="4">The sequence shown here is derived from an EMBL/GenBank/DDBJ whole genome shotgun (WGS) entry which is preliminary data.</text>
</comment>
<dbReference type="GO" id="GO:0006620">
    <property type="term" value="P:post-translational protein targeting to endoplasmic reticulum membrane"/>
    <property type="evidence" value="ECO:0007669"/>
    <property type="project" value="InterPro"/>
</dbReference>
<dbReference type="GO" id="GO:0051087">
    <property type="term" value="F:protein-folding chaperone binding"/>
    <property type="evidence" value="ECO:0007669"/>
    <property type="project" value="TreeGrafter"/>
</dbReference>
<dbReference type="AlphaFoldDB" id="A0AA38LKC7"/>
<name>A0AA38LKC7_TAXCH</name>
<accession>A0AA38LKC7</accession>
<proteinExistence type="predicted"/>
<dbReference type="GO" id="GO:0071818">
    <property type="term" value="C:BAT3 complex"/>
    <property type="evidence" value="ECO:0007669"/>
    <property type="project" value="TreeGrafter"/>
</dbReference>
<dbReference type="PROSITE" id="PS50053">
    <property type="entry name" value="UBIQUITIN_2"/>
    <property type="match status" value="2"/>
</dbReference>
<dbReference type="PANTHER" id="PTHR46555">
    <property type="entry name" value="UBIQUITIN-LIKE PROTEIN 4A"/>
    <property type="match status" value="1"/>
</dbReference>
<keyword evidence="2" id="KW-0963">Cytoplasm</keyword>
<dbReference type="EMBL" id="JAHRHJ020000002">
    <property type="protein sequence ID" value="KAH9327156.1"/>
    <property type="molecule type" value="Genomic_DNA"/>
</dbReference>
<dbReference type="InterPro" id="IPR047154">
    <property type="entry name" value="UBL4A-like"/>
</dbReference>
<dbReference type="Gene3D" id="3.10.20.90">
    <property type="entry name" value="Phosphatidylinositol 3-kinase Catalytic Subunit, Chain A, domain 1"/>
    <property type="match status" value="2"/>
</dbReference>
<dbReference type="GO" id="GO:0071816">
    <property type="term" value="P:tail-anchored membrane protein insertion into ER membrane"/>
    <property type="evidence" value="ECO:0007669"/>
    <property type="project" value="TreeGrafter"/>
</dbReference>
<feature type="non-terminal residue" evidence="4">
    <location>
        <position position="1"/>
    </location>
</feature>
<dbReference type="SUPFAM" id="SSF54236">
    <property type="entry name" value="Ubiquitin-like"/>
    <property type="match status" value="2"/>
</dbReference>